<dbReference type="HOGENOM" id="CLU_1248320_0_0_2"/>
<dbReference type="AlphaFoldDB" id="A0RXK9"/>
<proteinExistence type="predicted"/>
<name>A0RXK9_CENSY</name>
<keyword evidence="2" id="KW-1185">Reference proteome</keyword>
<gene>
    <name evidence="1" type="ordered locus">CENSYa_1454</name>
</gene>
<organism evidence="1 2">
    <name type="scientific">Cenarchaeum symbiosum (strain A)</name>
    <dbReference type="NCBI Taxonomy" id="414004"/>
    <lineage>
        <taxon>Archaea</taxon>
        <taxon>Nitrososphaerota</taxon>
        <taxon>Candidatus Cenarchaeales</taxon>
        <taxon>Candidatus Cenarchaeaceae</taxon>
        <taxon>Candidatus Cenarchaeum</taxon>
    </lineage>
</organism>
<dbReference type="EMBL" id="DP000238">
    <property type="protein sequence ID" value="ABK78076.1"/>
    <property type="molecule type" value="Genomic_DNA"/>
</dbReference>
<sequence>MNGPNLSIFDTFKTKKGSLTGEAKRQRQIIAALAGQSNPAGRTRTAISQGIAGKRGKAWKNIYSGIFRDMDETLIPLGLVEEEGRLPLKRGPRALQEQGIPYYRLTSSGLLVSLSLGEIPGAEGNLKRFLAGDGCGAGVEKALGTVFEAAPGFAHHLLEGYVRSYCMGEREDLLPLDFEGLKAASDGQVRILKEFMAGYSGSNKTGRARLDGFLERIV</sequence>
<dbReference type="EnsemblBacteria" id="ABK78076">
    <property type="protein sequence ID" value="ABK78076"/>
    <property type="gene ID" value="CENSYa_1454"/>
</dbReference>
<dbReference type="KEGG" id="csy:CENSYa_1454"/>
<dbReference type="Proteomes" id="UP000000758">
    <property type="component" value="Chromosome"/>
</dbReference>
<evidence type="ECO:0000313" key="1">
    <source>
        <dbReference type="EMBL" id="ABK78076.1"/>
    </source>
</evidence>
<protein>
    <submittedName>
        <fullName evidence="1">Uncharacterized protein</fullName>
    </submittedName>
</protein>
<accession>A0RXK9</accession>
<dbReference type="PATRIC" id="fig|414004.10.peg.1336"/>
<dbReference type="STRING" id="414004.CENSYa_1454"/>
<evidence type="ECO:0000313" key="2">
    <source>
        <dbReference type="Proteomes" id="UP000000758"/>
    </source>
</evidence>
<reference evidence="1 2" key="1">
    <citation type="journal article" date="2006" name="Proc. Natl. Acad. Sci. U.S.A.">
        <title>Genomic analysis of the uncultivated marine crenarchaeote Cenarchaeum symbiosum.</title>
        <authorList>
            <person name="Hallam S.J."/>
            <person name="Konstantinidis K.T."/>
            <person name="Putnam N."/>
            <person name="Schleper C."/>
            <person name="Watanabe Y."/>
            <person name="Sugahara J."/>
            <person name="Preston C."/>
            <person name="de la Torre J."/>
            <person name="Richardson P.M."/>
            <person name="DeLong E.F."/>
        </authorList>
    </citation>
    <scope>NUCLEOTIDE SEQUENCE [LARGE SCALE GENOMIC DNA]</scope>
    <source>
        <strain evidence="2">A</strain>
    </source>
</reference>